<keyword evidence="3" id="KW-1185">Reference proteome</keyword>
<dbReference type="SMART" id="SM00899">
    <property type="entry name" value="FeoA"/>
    <property type="match status" value="1"/>
</dbReference>
<dbReference type="AlphaFoldDB" id="A0A0D8IE88"/>
<dbReference type="STRING" id="84022.CACET_c04550"/>
<dbReference type="Gene3D" id="2.30.30.90">
    <property type="match status" value="1"/>
</dbReference>
<dbReference type="OrthoDB" id="9811076at2"/>
<dbReference type="Pfam" id="PF04023">
    <property type="entry name" value="FeoA"/>
    <property type="match status" value="1"/>
</dbReference>
<dbReference type="InterPro" id="IPR008988">
    <property type="entry name" value="Transcriptional_repressor_C"/>
</dbReference>
<accession>A0A0D8IE88</accession>
<dbReference type="Proteomes" id="UP000035704">
    <property type="component" value="Chromosome"/>
</dbReference>
<proteinExistence type="predicted"/>
<reference evidence="2 3" key="1">
    <citation type="submission" date="2014-10" db="EMBL/GenBank/DDBJ databases">
        <title>Genome sequence of Clostridium aceticum DSM 1496.</title>
        <authorList>
            <person name="Poehlein A."/>
            <person name="Schiel-Bengelsdorf B."/>
            <person name="Gottschalk G."/>
            <person name="Duerre P."/>
            <person name="Daniel R."/>
        </authorList>
    </citation>
    <scope>NUCLEOTIDE SEQUENCE [LARGE SCALE GENOMIC DNA]</scope>
    <source>
        <strain evidence="2 3">DSM 1496</strain>
    </source>
</reference>
<sequence>MALYHLQKNNRCMIEKLPVNHLLKSLGVREGITVSVMSRQPLGGPIVIQIGKRSIAIARDVAEQILVKEVN</sequence>
<dbReference type="InterPro" id="IPR038157">
    <property type="entry name" value="FeoA_core_dom"/>
</dbReference>
<gene>
    <name evidence="2" type="ORF">CACET_c04550</name>
</gene>
<dbReference type="RefSeq" id="WP_044823157.1">
    <property type="nucleotide sequence ID" value="NZ_CP009687.1"/>
</dbReference>
<evidence type="ECO:0000259" key="1">
    <source>
        <dbReference type="SMART" id="SM00899"/>
    </source>
</evidence>
<feature type="domain" description="Ferrous iron transporter FeoA-like" evidence="1">
    <location>
        <begin position="1"/>
        <end position="69"/>
    </location>
</feature>
<dbReference type="GO" id="GO:0046914">
    <property type="term" value="F:transition metal ion binding"/>
    <property type="evidence" value="ECO:0007669"/>
    <property type="project" value="InterPro"/>
</dbReference>
<dbReference type="KEGG" id="cace:CACET_c04550"/>
<name>A0A0D8IE88_9CLOT</name>
<dbReference type="InterPro" id="IPR007167">
    <property type="entry name" value="Fe-transptr_FeoA-like"/>
</dbReference>
<protein>
    <submittedName>
        <fullName evidence="2">Fe2+ transport system protein A</fullName>
    </submittedName>
</protein>
<dbReference type="PATRIC" id="fig|84022.5.peg.1636"/>
<evidence type="ECO:0000313" key="3">
    <source>
        <dbReference type="Proteomes" id="UP000035704"/>
    </source>
</evidence>
<evidence type="ECO:0000313" key="2">
    <source>
        <dbReference type="EMBL" id="AKL93971.1"/>
    </source>
</evidence>
<organism evidence="2 3">
    <name type="scientific">Clostridium aceticum</name>
    <dbReference type="NCBI Taxonomy" id="84022"/>
    <lineage>
        <taxon>Bacteria</taxon>
        <taxon>Bacillati</taxon>
        <taxon>Bacillota</taxon>
        <taxon>Clostridia</taxon>
        <taxon>Eubacteriales</taxon>
        <taxon>Clostridiaceae</taxon>
        <taxon>Clostridium</taxon>
    </lineage>
</organism>
<dbReference type="SUPFAM" id="SSF50037">
    <property type="entry name" value="C-terminal domain of transcriptional repressors"/>
    <property type="match status" value="1"/>
</dbReference>
<dbReference type="EMBL" id="CP009687">
    <property type="protein sequence ID" value="AKL93971.1"/>
    <property type="molecule type" value="Genomic_DNA"/>
</dbReference>